<reference evidence="1 2" key="1">
    <citation type="submission" date="2018-02" db="EMBL/GenBank/DDBJ databases">
        <title>Genomic Encyclopedia of Archaeal and Bacterial Type Strains, Phase II (KMG-II): from individual species to whole genera.</title>
        <authorList>
            <person name="Goeker M."/>
        </authorList>
    </citation>
    <scope>NUCLEOTIDE SEQUENCE [LARGE SCALE GENOMIC DNA]</scope>
    <source>
        <strain evidence="1 2">DSM 22857</strain>
    </source>
</reference>
<name>A0A2S6IMJ2_9ACTN</name>
<proteinExistence type="predicted"/>
<dbReference type="Proteomes" id="UP000239485">
    <property type="component" value="Unassembled WGS sequence"/>
</dbReference>
<dbReference type="AlphaFoldDB" id="A0A2S6IMJ2"/>
<evidence type="ECO:0000313" key="2">
    <source>
        <dbReference type="Proteomes" id="UP000239485"/>
    </source>
</evidence>
<protein>
    <submittedName>
        <fullName evidence="1">Uncharacterized protein</fullName>
    </submittedName>
</protein>
<accession>A0A2S6IMJ2</accession>
<gene>
    <name evidence="1" type="ORF">CLV92_106252</name>
</gene>
<organism evidence="1 2">
    <name type="scientific">Kineococcus xinjiangensis</name>
    <dbReference type="NCBI Taxonomy" id="512762"/>
    <lineage>
        <taxon>Bacteria</taxon>
        <taxon>Bacillati</taxon>
        <taxon>Actinomycetota</taxon>
        <taxon>Actinomycetes</taxon>
        <taxon>Kineosporiales</taxon>
        <taxon>Kineosporiaceae</taxon>
        <taxon>Kineococcus</taxon>
    </lineage>
</organism>
<evidence type="ECO:0000313" key="1">
    <source>
        <dbReference type="EMBL" id="PPK95429.1"/>
    </source>
</evidence>
<comment type="caution">
    <text evidence="1">The sequence shown here is derived from an EMBL/GenBank/DDBJ whole genome shotgun (WGS) entry which is preliminary data.</text>
</comment>
<sequence length="150" mass="16165">MGLSLVTDGGPVAVASTMRFYLYGNETFPTPMADRCARGGEGIDRWRVDPHPHWEPRVGSAVRAVNCFWWHVAFGPVTTSDGRVVHPRIERDVPVAIRLDVDAGPVWLVAGHPLCPGDDGAAVIGDEVVVVFTSERMAAFGFPPGPFIGT</sequence>
<dbReference type="EMBL" id="PTJD01000006">
    <property type="protein sequence ID" value="PPK95429.1"/>
    <property type="molecule type" value="Genomic_DNA"/>
</dbReference>
<keyword evidence="2" id="KW-1185">Reference proteome</keyword>